<organism evidence="2 3">
    <name type="scientific">Gossypium darwinii</name>
    <name type="common">Darwin's cotton</name>
    <name type="synonym">Gossypium barbadense var. darwinii</name>
    <dbReference type="NCBI Taxonomy" id="34276"/>
    <lineage>
        <taxon>Eukaryota</taxon>
        <taxon>Viridiplantae</taxon>
        <taxon>Streptophyta</taxon>
        <taxon>Embryophyta</taxon>
        <taxon>Tracheophyta</taxon>
        <taxon>Spermatophyta</taxon>
        <taxon>Magnoliopsida</taxon>
        <taxon>eudicotyledons</taxon>
        <taxon>Gunneridae</taxon>
        <taxon>Pentapetalae</taxon>
        <taxon>rosids</taxon>
        <taxon>malvids</taxon>
        <taxon>Malvales</taxon>
        <taxon>Malvaceae</taxon>
        <taxon>Malvoideae</taxon>
        <taxon>Gossypium</taxon>
    </lineage>
</organism>
<dbReference type="EMBL" id="CM017708">
    <property type="protein sequence ID" value="TYG56924.1"/>
    <property type="molecule type" value="Genomic_DNA"/>
</dbReference>
<evidence type="ECO:0000313" key="2">
    <source>
        <dbReference type="EMBL" id="TYG56924.1"/>
    </source>
</evidence>
<keyword evidence="3" id="KW-1185">Reference proteome</keyword>
<name>A0A5D2BHM8_GOSDA</name>
<evidence type="ECO:0000256" key="1">
    <source>
        <dbReference type="SAM" id="SignalP"/>
    </source>
</evidence>
<accession>A0A5D2BHM8</accession>
<feature type="signal peptide" evidence="1">
    <location>
        <begin position="1"/>
        <end position="22"/>
    </location>
</feature>
<keyword evidence="1" id="KW-0732">Signal</keyword>
<evidence type="ECO:0008006" key="4">
    <source>
        <dbReference type="Google" id="ProtNLM"/>
    </source>
</evidence>
<protein>
    <recommendedName>
        <fullName evidence="4">Secreted protein</fullName>
    </recommendedName>
</protein>
<proteinExistence type="predicted"/>
<sequence>MSYRFFFCKTFVLLPLCPSTSASPPHLCSLASPPNLSLVISSCLQSLHFEETPKSIFPILSSFMSLEAPLARMHLVMYALL</sequence>
<reference evidence="2 3" key="1">
    <citation type="submission" date="2019-06" db="EMBL/GenBank/DDBJ databases">
        <title>WGS assembly of Gossypium darwinii.</title>
        <authorList>
            <person name="Chen Z.J."/>
            <person name="Sreedasyam A."/>
            <person name="Ando A."/>
            <person name="Song Q."/>
            <person name="De L."/>
            <person name="Hulse-Kemp A."/>
            <person name="Ding M."/>
            <person name="Ye W."/>
            <person name="Kirkbride R."/>
            <person name="Jenkins J."/>
            <person name="Plott C."/>
            <person name="Lovell J."/>
            <person name="Lin Y.-M."/>
            <person name="Vaughn R."/>
            <person name="Liu B."/>
            <person name="Li W."/>
            <person name="Simpson S."/>
            <person name="Scheffler B."/>
            <person name="Saski C."/>
            <person name="Grover C."/>
            <person name="Hu G."/>
            <person name="Conover J."/>
            <person name="Carlson J."/>
            <person name="Shu S."/>
            <person name="Boston L."/>
            <person name="Williams M."/>
            <person name="Peterson D."/>
            <person name="Mcgee K."/>
            <person name="Jones D."/>
            <person name="Wendel J."/>
            <person name="Stelly D."/>
            <person name="Grimwood J."/>
            <person name="Schmutz J."/>
        </authorList>
    </citation>
    <scope>NUCLEOTIDE SEQUENCE [LARGE SCALE GENOMIC DNA]</scope>
    <source>
        <strain evidence="2">1808015.09</strain>
    </source>
</reference>
<gene>
    <name evidence="2" type="ORF">ES288_D08G102300v1</name>
</gene>
<evidence type="ECO:0000313" key="3">
    <source>
        <dbReference type="Proteomes" id="UP000323506"/>
    </source>
</evidence>
<dbReference type="Proteomes" id="UP000323506">
    <property type="component" value="Chromosome D08"/>
</dbReference>
<feature type="chain" id="PRO_5022718506" description="Secreted protein" evidence="1">
    <location>
        <begin position="23"/>
        <end position="81"/>
    </location>
</feature>
<dbReference type="AlphaFoldDB" id="A0A5D2BHM8"/>